<dbReference type="OMA" id="RCEHITL"/>
<dbReference type="GeneID" id="17324688"/>
<dbReference type="Proteomes" id="UP000012073">
    <property type="component" value="Unassembled WGS sequence"/>
</dbReference>
<accession>R7QI70</accession>
<dbReference type="RefSeq" id="XP_005716985.1">
    <property type="nucleotide sequence ID" value="XM_005716928.1"/>
</dbReference>
<protein>
    <recommendedName>
        <fullName evidence="3">Plastid lipid-associated protein/fibrillin conserved domain-containing protein</fullName>
    </recommendedName>
</protein>
<dbReference type="EMBL" id="HG001818">
    <property type="protein sequence ID" value="CDF37166.1"/>
    <property type="molecule type" value="Genomic_DNA"/>
</dbReference>
<sequence>MFGTWELLYTSSSITRFFGGATGLQRLLPAGEVGRVEQYIDAENGTCEVREELSFEVPIVGTPMKKIAVASGTIRATSQTRQAWDPKEVQFYFFKQFADGWKTLRAFQIADTSFLDESLRITRGQTGSVNVFGKRDDD</sequence>
<dbReference type="KEGG" id="ccp:CHC_T00005125001"/>
<gene>
    <name evidence="1" type="ORF">CHC_T00005125001</name>
</gene>
<reference evidence="2" key="1">
    <citation type="journal article" date="2013" name="Proc. Natl. Acad. Sci. U.S.A.">
        <title>Genome structure and metabolic features in the red seaweed Chondrus crispus shed light on evolution of the Archaeplastida.</title>
        <authorList>
            <person name="Collen J."/>
            <person name="Porcel B."/>
            <person name="Carre W."/>
            <person name="Ball S.G."/>
            <person name="Chaparro C."/>
            <person name="Tonon T."/>
            <person name="Barbeyron T."/>
            <person name="Michel G."/>
            <person name="Noel B."/>
            <person name="Valentin K."/>
            <person name="Elias M."/>
            <person name="Artiguenave F."/>
            <person name="Arun A."/>
            <person name="Aury J.M."/>
            <person name="Barbosa-Neto J.F."/>
            <person name="Bothwell J.H."/>
            <person name="Bouget F.Y."/>
            <person name="Brillet L."/>
            <person name="Cabello-Hurtado F."/>
            <person name="Capella-Gutierrez S."/>
            <person name="Charrier B."/>
            <person name="Cladiere L."/>
            <person name="Cock J.M."/>
            <person name="Coelho S.M."/>
            <person name="Colleoni C."/>
            <person name="Czjzek M."/>
            <person name="Da Silva C."/>
            <person name="Delage L."/>
            <person name="Denoeud F."/>
            <person name="Deschamps P."/>
            <person name="Dittami S.M."/>
            <person name="Gabaldon T."/>
            <person name="Gachon C.M."/>
            <person name="Groisillier A."/>
            <person name="Herve C."/>
            <person name="Jabbari K."/>
            <person name="Katinka M."/>
            <person name="Kloareg B."/>
            <person name="Kowalczyk N."/>
            <person name="Labadie K."/>
            <person name="Leblanc C."/>
            <person name="Lopez P.J."/>
            <person name="McLachlan D.H."/>
            <person name="Meslet-Cladiere L."/>
            <person name="Moustafa A."/>
            <person name="Nehr Z."/>
            <person name="Nyvall Collen P."/>
            <person name="Panaud O."/>
            <person name="Partensky F."/>
            <person name="Poulain J."/>
            <person name="Rensing S.A."/>
            <person name="Rousvoal S."/>
            <person name="Samson G."/>
            <person name="Symeonidi A."/>
            <person name="Weissenbach J."/>
            <person name="Zambounis A."/>
            <person name="Wincker P."/>
            <person name="Boyen C."/>
        </authorList>
    </citation>
    <scope>NUCLEOTIDE SEQUENCE [LARGE SCALE GENOMIC DNA]</scope>
    <source>
        <strain evidence="2">cv. Stackhouse</strain>
    </source>
</reference>
<dbReference type="AlphaFoldDB" id="R7QI70"/>
<proteinExistence type="predicted"/>
<dbReference type="Gramene" id="CDF37166">
    <property type="protein sequence ID" value="CDF37166"/>
    <property type="gene ID" value="CHC_T00005125001"/>
</dbReference>
<organism evidence="1 2">
    <name type="scientific">Chondrus crispus</name>
    <name type="common">Carrageen Irish moss</name>
    <name type="synonym">Polymorpha crispa</name>
    <dbReference type="NCBI Taxonomy" id="2769"/>
    <lineage>
        <taxon>Eukaryota</taxon>
        <taxon>Rhodophyta</taxon>
        <taxon>Florideophyceae</taxon>
        <taxon>Rhodymeniophycidae</taxon>
        <taxon>Gigartinales</taxon>
        <taxon>Gigartinaceae</taxon>
        <taxon>Chondrus</taxon>
    </lineage>
</organism>
<dbReference type="OrthoDB" id="189024at2759"/>
<evidence type="ECO:0000313" key="2">
    <source>
        <dbReference type="Proteomes" id="UP000012073"/>
    </source>
</evidence>
<evidence type="ECO:0008006" key="3">
    <source>
        <dbReference type="Google" id="ProtNLM"/>
    </source>
</evidence>
<keyword evidence="2" id="KW-1185">Reference proteome</keyword>
<evidence type="ECO:0000313" key="1">
    <source>
        <dbReference type="EMBL" id="CDF37166.1"/>
    </source>
</evidence>
<name>R7QI70_CHOCR</name>